<comment type="caution">
    <text evidence="2">The sequence shown here is derived from an EMBL/GenBank/DDBJ whole genome shotgun (WGS) entry which is preliminary data.</text>
</comment>
<dbReference type="AlphaFoldDB" id="A0ABD2C1G5"/>
<dbReference type="Proteomes" id="UP001607302">
    <property type="component" value="Unassembled WGS sequence"/>
</dbReference>
<keyword evidence="1" id="KW-0472">Membrane</keyword>
<dbReference type="EMBL" id="JAUDFV010000025">
    <property type="protein sequence ID" value="KAL2738844.1"/>
    <property type="molecule type" value="Genomic_DNA"/>
</dbReference>
<keyword evidence="1" id="KW-1133">Transmembrane helix</keyword>
<accession>A0ABD2C1G5</accession>
<evidence type="ECO:0000256" key="1">
    <source>
        <dbReference type="SAM" id="Phobius"/>
    </source>
</evidence>
<evidence type="ECO:0000313" key="3">
    <source>
        <dbReference type="Proteomes" id="UP001607302"/>
    </source>
</evidence>
<name>A0ABD2C1G5_VESSQ</name>
<protein>
    <submittedName>
        <fullName evidence="2">Uncharacterized protein</fullName>
    </submittedName>
</protein>
<organism evidence="2 3">
    <name type="scientific">Vespula squamosa</name>
    <name type="common">Southern yellow jacket</name>
    <name type="synonym">Wasp</name>
    <dbReference type="NCBI Taxonomy" id="30214"/>
    <lineage>
        <taxon>Eukaryota</taxon>
        <taxon>Metazoa</taxon>
        <taxon>Ecdysozoa</taxon>
        <taxon>Arthropoda</taxon>
        <taxon>Hexapoda</taxon>
        <taxon>Insecta</taxon>
        <taxon>Pterygota</taxon>
        <taxon>Neoptera</taxon>
        <taxon>Endopterygota</taxon>
        <taxon>Hymenoptera</taxon>
        <taxon>Apocrita</taxon>
        <taxon>Aculeata</taxon>
        <taxon>Vespoidea</taxon>
        <taxon>Vespidae</taxon>
        <taxon>Vespinae</taxon>
        <taxon>Vespula</taxon>
    </lineage>
</organism>
<evidence type="ECO:0000313" key="2">
    <source>
        <dbReference type="EMBL" id="KAL2738844.1"/>
    </source>
</evidence>
<gene>
    <name evidence="2" type="ORF">V1478_001410</name>
</gene>
<reference evidence="2 3" key="1">
    <citation type="journal article" date="2024" name="Ann. Entomol. Soc. Am.">
        <title>Genomic analyses of the southern and eastern yellowjacket wasps (Hymenoptera: Vespidae) reveal evolutionary signatures of social life.</title>
        <authorList>
            <person name="Catto M.A."/>
            <person name="Caine P.B."/>
            <person name="Orr S.E."/>
            <person name="Hunt B.G."/>
            <person name="Goodisman M.A.D."/>
        </authorList>
    </citation>
    <scope>NUCLEOTIDE SEQUENCE [LARGE SCALE GENOMIC DNA]</scope>
    <source>
        <strain evidence="2">233</strain>
        <tissue evidence="2">Head and thorax</tissue>
    </source>
</reference>
<keyword evidence="3" id="KW-1185">Reference proteome</keyword>
<feature type="transmembrane region" description="Helical" evidence="1">
    <location>
        <begin position="47"/>
        <end position="66"/>
    </location>
</feature>
<sequence>VNIVGFVNIFDFRVFDNDPWIPICSSLHVAGSGSVVLAIYRNLIVNYLIAIILIVLFLIILCKYYRANGCIFQCVSKIFSIYF</sequence>
<keyword evidence="1" id="KW-0812">Transmembrane</keyword>
<feature type="non-terminal residue" evidence="2">
    <location>
        <position position="1"/>
    </location>
</feature>
<proteinExistence type="predicted"/>